<feature type="compositionally biased region" description="Polar residues" evidence="2">
    <location>
        <begin position="236"/>
        <end position="257"/>
    </location>
</feature>
<feature type="compositionally biased region" description="Low complexity" evidence="2">
    <location>
        <begin position="401"/>
        <end position="410"/>
    </location>
</feature>
<dbReference type="PANTHER" id="PTHR22100:SF13">
    <property type="entry name" value="WINGS APART-LIKE PROTEIN HOMOLOG"/>
    <property type="match status" value="1"/>
</dbReference>
<dbReference type="OrthoDB" id="78088at2759"/>
<sequence>MASVATAPVARRKKTNNVYGRTARPPFGANHVDFFDDDEPVKEPAFKRIKSANASLPQRQYAAEIKRAVTSEVMVEPIAAVATRTKRVNKDAFDVPSSEEESDHVESRVFAPLVLRAQIKLVNDRVEVVQPRFAVQPEPTQDEEILIITDTTSSPRIASGESQYNSTDTSEVEVVGMESAPFSSPGGRKHGATGSALERLAARKRQAISKNTAAGPTVPSQAPSAPEVPARRKGSATASRENSPPLSNQLRQTQVTKPTPVEKDIFDAPSDAEPSAKAPRSPYKARTRSRRSPAVDGVATPRKSSSAPEPLSAMLGPDQDVLDSEMMISPSADKVTDVLSTPKPDRGQSTHQERRDSVSGSGALTPKQKQLWADFLGSEDAQDAPTPATSMRRLKLRDSSDPISKSSLSPAKRSQPHAASRRRTRAVDRLKAARLSASDEESSESSEDADDSEMPDVDDSIARHMPDSQNLAHEPLRQHATAASQEIKPVDGPRITYAKVRSHLAEHSLEGMILDLPTETPQRAAATARRVGRPAEARAPEFDLDDGDDGTAKGVRTIHELRAAGRSTRVMGEISDLLQEVADRLPGSRSRRRAALLELATKMLEAKFVDQFTAHSFEHQLLAEHHAPPDPIADVILGSAYMLLAAVDLSSHTLKSFQETLPWLTGLLVNQQSISKLAKARSSNMSKAAQNDLVNFVEKLRTSFQLKDRQPQAVTPRLVALKTIDTLVGKLRTNGNRSSLISAADLGAVVPSSGFDTSLRAGSDGLLEAELVISLLEALSTLSAVSEWPEQVMKAIGSLPSALATASEAAPHVKWLSYRLCLNVTNDPSIDHAVFADQNAVQHILNDIVSGFAALQNPTVTLEETSEQMTAVNLDLLVLAIGILVNLAEHSATARTSCLLPSSLSNLQKVISIFRTGQDKLEDAESELESQANVALGYLAVMLANLCQDADVRGVIAEGLPGGTLAVLVAAMEEFVLHHEKVDGLSFEGAEGQEVWSVFTGRLQDVLGRLRGYRT</sequence>
<proteinExistence type="inferred from homology"/>
<feature type="compositionally biased region" description="Basic and acidic residues" evidence="2">
    <location>
        <begin position="343"/>
        <end position="357"/>
    </location>
</feature>
<evidence type="ECO:0000256" key="1">
    <source>
        <dbReference type="ARBA" id="ARBA00006854"/>
    </source>
</evidence>
<dbReference type="PANTHER" id="PTHR22100">
    <property type="entry name" value="WINGS APART-LIKE PROTEIN HOMOLOG"/>
    <property type="match status" value="1"/>
</dbReference>
<feature type="region of interest" description="Disordered" evidence="2">
    <location>
        <begin position="528"/>
        <end position="551"/>
    </location>
</feature>
<dbReference type="InterPro" id="IPR022771">
    <property type="entry name" value="WAPL_C"/>
</dbReference>
<accession>A0A1V8SZY1</accession>
<dbReference type="InterPro" id="IPR011989">
    <property type="entry name" value="ARM-like"/>
</dbReference>
<dbReference type="AlphaFoldDB" id="A0A1V8SZY1"/>
<feature type="domain" description="Wings apart-like protein C-terminal" evidence="3">
    <location>
        <begin position="555"/>
        <end position="893"/>
    </location>
</feature>
<protein>
    <recommendedName>
        <fullName evidence="3">Wings apart-like protein C-terminal domain-containing protein</fullName>
    </recommendedName>
</protein>
<feature type="region of interest" description="Disordered" evidence="2">
    <location>
        <begin position="150"/>
        <end position="463"/>
    </location>
</feature>
<reference evidence="5" key="1">
    <citation type="submission" date="2017-03" db="EMBL/GenBank/DDBJ databases">
        <title>Genomes of endolithic fungi from Antarctica.</title>
        <authorList>
            <person name="Coleine C."/>
            <person name="Masonjones S."/>
            <person name="Stajich J.E."/>
        </authorList>
    </citation>
    <scope>NUCLEOTIDE SEQUENCE [LARGE SCALE GENOMIC DNA]</scope>
    <source>
        <strain evidence="5">CCFEE 5527</strain>
    </source>
</reference>
<evidence type="ECO:0000259" key="3">
    <source>
        <dbReference type="Pfam" id="PF07814"/>
    </source>
</evidence>
<name>A0A1V8SZY1_9PEZI</name>
<comment type="similarity">
    <text evidence="1">Belongs to the WAPL family.</text>
</comment>
<gene>
    <name evidence="4" type="ORF">B0A48_09648</name>
</gene>
<dbReference type="Gene3D" id="1.25.10.10">
    <property type="entry name" value="Leucine-rich Repeat Variant"/>
    <property type="match status" value="2"/>
</dbReference>
<evidence type="ECO:0000313" key="5">
    <source>
        <dbReference type="Proteomes" id="UP000192596"/>
    </source>
</evidence>
<evidence type="ECO:0000256" key="2">
    <source>
        <dbReference type="SAM" id="MobiDB-lite"/>
    </source>
</evidence>
<dbReference type="Pfam" id="PF07814">
    <property type="entry name" value="WAPL"/>
    <property type="match status" value="1"/>
</dbReference>
<dbReference type="STRING" id="1507870.A0A1V8SZY1"/>
<evidence type="ECO:0000313" key="4">
    <source>
        <dbReference type="EMBL" id="OQO04725.1"/>
    </source>
</evidence>
<dbReference type="InterPro" id="IPR039874">
    <property type="entry name" value="WAPL"/>
</dbReference>
<dbReference type="Proteomes" id="UP000192596">
    <property type="component" value="Unassembled WGS sequence"/>
</dbReference>
<feature type="compositionally biased region" description="Acidic residues" evidence="2">
    <location>
        <begin position="438"/>
        <end position="459"/>
    </location>
</feature>
<dbReference type="InParanoid" id="A0A1V8SZY1"/>
<organism evidence="4 5">
    <name type="scientific">Cryoendolithus antarcticus</name>
    <dbReference type="NCBI Taxonomy" id="1507870"/>
    <lineage>
        <taxon>Eukaryota</taxon>
        <taxon>Fungi</taxon>
        <taxon>Dikarya</taxon>
        <taxon>Ascomycota</taxon>
        <taxon>Pezizomycotina</taxon>
        <taxon>Dothideomycetes</taxon>
        <taxon>Dothideomycetidae</taxon>
        <taxon>Cladosporiales</taxon>
        <taxon>Cladosporiaceae</taxon>
        <taxon>Cryoendolithus</taxon>
    </lineage>
</organism>
<feature type="compositionally biased region" description="Polar residues" evidence="2">
    <location>
        <begin position="208"/>
        <end position="223"/>
    </location>
</feature>
<feature type="compositionally biased region" description="Polar residues" evidence="2">
    <location>
        <begin position="150"/>
        <end position="169"/>
    </location>
</feature>
<feature type="region of interest" description="Disordered" evidence="2">
    <location>
        <begin position="1"/>
        <end position="24"/>
    </location>
</feature>
<comment type="caution">
    <text evidence="4">The sequence shown here is derived from an EMBL/GenBank/DDBJ whole genome shotgun (WGS) entry which is preliminary data.</text>
</comment>
<keyword evidence="5" id="KW-1185">Reference proteome</keyword>
<dbReference type="EMBL" id="NAJO01000021">
    <property type="protein sequence ID" value="OQO04725.1"/>
    <property type="molecule type" value="Genomic_DNA"/>
</dbReference>